<dbReference type="AlphaFoldDB" id="T0YDR9"/>
<dbReference type="EMBL" id="AUZX01014020">
    <property type="protein sequence ID" value="EQD33496.1"/>
    <property type="molecule type" value="Genomic_DNA"/>
</dbReference>
<proteinExistence type="predicted"/>
<evidence type="ECO:0000313" key="1">
    <source>
        <dbReference type="EMBL" id="EQD33496.1"/>
    </source>
</evidence>
<evidence type="ECO:0008006" key="2">
    <source>
        <dbReference type="Google" id="ProtNLM"/>
    </source>
</evidence>
<sequence length="47" mass="5372">MSEYAHPEAVVETEWVAQHLTDPKVRILEVDYDPAANYELSHIPGSY</sequence>
<name>T0YDR9_9ZZZZ</name>
<dbReference type="InterPro" id="IPR036873">
    <property type="entry name" value="Rhodanese-like_dom_sf"/>
</dbReference>
<organism evidence="1">
    <name type="scientific">mine drainage metagenome</name>
    <dbReference type="NCBI Taxonomy" id="410659"/>
    <lineage>
        <taxon>unclassified sequences</taxon>
        <taxon>metagenomes</taxon>
        <taxon>ecological metagenomes</taxon>
    </lineage>
</organism>
<accession>T0YDR9</accession>
<dbReference type="SUPFAM" id="SSF52821">
    <property type="entry name" value="Rhodanese/Cell cycle control phosphatase"/>
    <property type="match status" value="1"/>
</dbReference>
<dbReference type="Gene3D" id="3.40.250.10">
    <property type="entry name" value="Rhodanese-like domain"/>
    <property type="match status" value="1"/>
</dbReference>
<gene>
    <name evidence="1" type="ORF">B1A_19004</name>
</gene>
<reference evidence="1" key="1">
    <citation type="submission" date="2013-08" db="EMBL/GenBank/DDBJ databases">
        <authorList>
            <person name="Mendez C."/>
            <person name="Richter M."/>
            <person name="Ferrer M."/>
            <person name="Sanchez J."/>
        </authorList>
    </citation>
    <scope>NUCLEOTIDE SEQUENCE</scope>
</reference>
<feature type="non-terminal residue" evidence="1">
    <location>
        <position position="47"/>
    </location>
</feature>
<protein>
    <recommendedName>
        <fullName evidence="2">Sulfurtransferase</fullName>
    </recommendedName>
</protein>
<comment type="caution">
    <text evidence="1">The sequence shown here is derived from an EMBL/GenBank/DDBJ whole genome shotgun (WGS) entry which is preliminary data.</text>
</comment>
<reference evidence="1" key="2">
    <citation type="journal article" date="2014" name="ISME J.">
        <title>Microbial stratification in low pH oxic and suboxic macroscopic growths along an acid mine drainage.</title>
        <authorList>
            <person name="Mendez-Garcia C."/>
            <person name="Mesa V."/>
            <person name="Sprenger R.R."/>
            <person name="Richter M."/>
            <person name="Diez M.S."/>
            <person name="Solano J."/>
            <person name="Bargiela R."/>
            <person name="Golyshina O.V."/>
            <person name="Manteca A."/>
            <person name="Ramos J.L."/>
            <person name="Gallego J.R."/>
            <person name="Llorente I."/>
            <person name="Martins Dos Santos V.A."/>
            <person name="Jensen O.N."/>
            <person name="Pelaez A.I."/>
            <person name="Sanchez J."/>
            <person name="Ferrer M."/>
        </authorList>
    </citation>
    <scope>NUCLEOTIDE SEQUENCE</scope>
</reference>